<organism evidence="2 3">
    <name type="scientific">Cyprinid herpesvirus 3</name>
    <name type="common">CyHV-3</name>
    <dbReference type="NCBI Taxonomy" id="180230"/>
    <lineage>
        <taxon>Viruses</taxon>
        <taxon>Duplodnaviria</taxon>
        <taxon>Heunggongvirae</taxon>
        <taxon>Peploviricota</taxon>
        <taxon>Herviviricetes</taxon>
        <taxon>Herpesvirales</taxon>
        <taxon>Alloherpesviridae</taxon>
        <taxon>Cyvirus</taxon>
        <taxon>Cyvirus cyprinidallo3</taxon>
    </lineage>
</organism>
<accession>A3QTM0</accession>
<sequence length="854" mass="94522">MGIRSAGVFTYLNTARWLRALGVPTGPKTLRFKKADSRYGCCILDLTLTIHTICLSQASEMNKYNGMGMSMDDAVDVVLDKIRGLLLAKLKATNLVVFCLDSMAGGLKFAVSAQRAHHREAWDDSLFVSMLKDSRHKANLFARIVEYVGTLELRPKQTVVILQRHDEDVEASRTRVQDGGDGHYVYGTAVTGVGGRGWFHMASGSASTDEDLARLRALFQKFLEDTDRELHYESDMLCFQVAEMLPERGVLGCPNRTTVLIESKDTDMAAILVARYGSSCERDGGDSGKRDALARSDLLFRSYRKFVDVDMDASLSLALCWVDVGELRPAPFVSSDGRVNGCPDPAAGFEGERDALLWLLDFDSWTPLVDEFCVPVDGIKAFLEDEVWYGFLRACARTFTRGPLFRRTLLYMSSCMPAEKLEELCRDVAKTGQPVYELVTASLGLSNLRLQNDGFCTTKDGAFFTFAGANKAAPAKDKRQSVASIMDLTHLLYASGRVPLSSYQRYCEERYKMVDDTGVCMSVDPEATAAACCGAAVGLSMYGTDYTNGLPSVGEKQATAALCVQYLFRELCRFSTLSLFGVAAGDGDDNRTLLGMVSRFFGVSPRPSLTESEAANLMRHLTLPYKLWTEDRVYADLKERVAKGDDLSDVCVEGATLVIVNIKNDFQTTRGRPHYSLRVEDGEPFLAEPTHTVNRQVCGVLDKALGQLDLKVIRDTAVTVRKSETAANGRKRAPPRPKADQPRLSLSTRPPPAKRPSPEPRRGEEEKEEAKAEEEEEEKEKEEEVRSRFFQPQTLQPQQPKLACSTPSTPHSPSTLPSTTKPTSSPRETTSSSRDSSACQTSWVPVWMTARKRM</sequence>
<feature type="compositionally biased region" description="Acidic residues" evidence="1">
    <location>
        <begin position="771"/>
        <end position="781"/>
    </location>
</feature>
<evidence type="ECO:0000313" key="3">
    <source>
        <dbReference type="Proteomes" id="UP000156776"/>
    </source>
</evidence>
<dbReference type="KEGG" id="vg:11266391"/>
<evidence type="ECO:0000256" key="1">
    <source>
        <dbReference type="SAM" id="MobiDB-lite"/>
    </source>
</evidence>
<gene>
    <name evidence="2" type="ORF">CyHV3_ORF61</name>
</gene>
<dbReference type="GeneID" id="11266391"/>
<proteinExistence type="predicted"/>
<reference evidence="2 3" key="1">
    <citation type="journal article" date="2007" name="J. Virol.">
        <title>Genome sequences of three koi herpesvirus isolates representing the expanding distribution of an emerging disease threatening koi and common carp worldwide.</title>
        <authorList>
            <person name="Aoki T."/>
            <person name="Hirono I."/>
            <person name="Kurokawa K."/>
            <person name="Fukuda H."/>
            <person name="Nahary R."/>
            <person name="Eldar A."/>
            <person name="Davison A.J."/>
            <person name="Waltzek T.B."/>
            <person name="Bercovier H."/>
            <person name="Hedrick R.P."/>
        </authorList>
    </citation>
    <scope>NUCLEOTIDE SEQUENCE [LARGE SCALE GENOMIC DNA]</scope>
    <source>
        <strain evidence="2 3">KHV-U</strain>
    </source>
</reference>
<feature type="compositionally biased region" description="Low complexity" evidence="1">
    <location>
        <begin position="791"/>
        <end position="842"/>
    </location>
</feature>
<feature type="compositionally biased region" description="Basic and acidic residues" evidence="1">
    <location>
        <begin position="756"/>
        <end position="770"/>
    </location>
</feature>
<dbReference type="EMBL" id="DQ657948">
    <property type="protein sequence ID" value="ABG42888.1"/>
    <property type="molecule type" value="Genomic_DNA"/>
</dbReference>
<keyword evidence="3" id="KW-1185">Reference proteome</keyword>
<dbReference type="OrthoDB" id="2863at10239"/>
<protein>
    <submittedName>
        <fullName evidence="2">Protein Allo54</fullName>
    </submittedName>
</protein>
<dbReference type="RefSeq" id="YP_001096096.1">
    <property type="nucleotide sequence ID" value="NC_009127.1"/>
</dbReference>
<name>A3QTM0_CYHV3</name>
<dbReference type="Proteomes" id="UP000156776">
    <property type="component" value="Segment"/>
</dbReference>
<feature type="region of interest" description="Disordered" evidence="1">
    <location>
        <begin position="723"/>
        <end position="854"/>
    </location>
</feature>
<evidence type="ECO:0000313" key="2">
    <source>
        <dbReference type="EMBL" id="ABG42888.1"/>
    </source>
</evidence>